<feature type="domain" description="N-acetyltransferase" evidence="3">
    <location>
        <begin position="15"/>
        <end position="158"/>
    </location>
</feature>
<dbReference type="PANTHER" id="PTHR43800">
    <property type="entry name" value="PEPTIDYL-LYSINE N-ACETYLTRANSFERASE YJAB"/>
    <property type="match status" value="1"/>
</dbReference>
<proteinExistence type="predicted"/>
<dbReference type="PATRIC" id="fig|1341156.4.peg.3031"/>
<dbReference type="GO" id="GO:0016747">
    <property type="term" value="F:acyltransferase activity, transferring groups other than amino-acyl groups"/>
    <property type="evidence" value="ECO:0007669"/>
    <property type="project" value="InterPro"/>
</dbReference>
<dbReference type="OrthoDB" id="9786032at2"/>
<evidence type="ECO:0000313" key="4">
    <source>
        <dbReference type="EMBL" id="EXM38027.1"/>
    </source>
</evidence>
<protein>
    <submittedName>
        <fullName evidence="4">Acetyltransferase</fullName>
    </submittedName>
</protein>
<evidence type="ECO:0000256" key="2">
    <source>
        <dbReference type="ARBA" id="ARBA00023315"/>
    </source>
</evidence>
<dbReference type="Proteomes" id="UP000021369">
    <property type="component" value="Unassembled WGS sequence"/>
</dbReference>
<name>A0A011UXU4_RUMAL</name>
<dbReference type="SUPFAM" id="SSF55729">
    <property type="entry name" value="Acyl-CoA N-acyltransferases (Nat)"/>
    <property type="match status" value="1"/>
</dbReference>
<dbReference type="Pfam" id="PF00583">
    <property type="entry name" value="Acetyltransf_1"/>
    <property type="match status" value="1"/>
</dbReference>
<keyword evidence="2" id="KW-0012">Acyltransferase</keyword>
<evidence type="ECO:0000313" key="5">
    <source>
        <dbReference type="Proteomes" id="UP000021369"/>
    </source>
</evidence>
<organism evidence="4 5">
    <name type="scientific">Ruminococcus albus SY3</name>
    <dbReference type="NCBI Taxonomy" id="1341156"/>
    <lineage>
        <taxon>Bacteria</taxon>
        <taxon>Bacillati</taxon>
        <taxon>Bacillota</taxon>
        <taxon>Clostridia</taxon>
        <taxon>Eubacteriales</taxon>
        <taxon>Oscillospiraceae</taxon>
        <taxon>Ruminococcus</taxon>
    </lineage>
</organism>
<dbReference type="PROSITE" id="PS51186">
    <property type="entry name" value="GNAT"/>
    <property type="match status" value="1"/>
</dbReference>
<sequence>MNSIRLIKASAEDALLVHRLQREAFMPLYERYRDDETSPVLETVSRVAEKISDSDFWVIYHGDTPVGGVRVRRFENDDEAARNISPLFVIPEYWDKGIGSEVMKVLFDTYSDADKWTLATIEEDVRNCHFYEKHGFIPTGTRSVINERMTIIGYEKRC</sequence>
<dbReference type="Gene3D" id="3.40.630.30">
    <property type="match status" value="1"/>
</dbReference>
<gene>
    <name evidence="4" type="ORF">RASY3_17150</name>
</gene>
<evidence type="ECO:0000256" key="1">
    <source>
        <dbReference type="ARBA" id="ARBA00022679"/>
    </source>
</evidence>
<dbReference type="EMBL" id="JEOB01000004">
    <property type="protein sequence ID" value="EXM38027.1"/>
    <property type="molecule type" value="Genomic_DNA"/>
</dbReference>
<dbReference type="InterPro" id="IPR000182">
    <property type="entry name" value="GNAT_dom"/>
</dbReference>
<keyword evidence="1 4" id="KW-0808">Transferase</keyword>
<dbReference type="CDD" id="cd04301">
    <property type="entry name" value="NAT_SF"/>
    <property type="match status" value="1"/>
</dbReference>
<reference evidence="4 5" key="1">
    <citation type="submission" date="2013-06" db="EMBL/GenBank/DDBJ databases">
        <title>Rumen cellulosomics: divergent fiber-degrading strategies revealed by comparative genome-wide analysis of six Ruminococcal strains.</title>
        <authorList>
            <person name="Dassa B."/>
            <person name="Borovok I."/>
            <person name="Lamed R."/>
            <person name="Flint H."/>
            <person name="Yeoman C.J."/>
            <person name="White B."/>
            <person name="Bayer E.A."/>
        </authorList>
    </citation>
    <scope>NUCLEOTIDE SEQUENCE [LARGE SCALE GENOMIC DNA]</scope>
    <source>
        <strain evidence="4 5">SY3</strain>
    </source>
</reference>
<evidence type="ECO:0000259" key="3">
    <source>
        <dbReference type="PROSITE" id="PS51186"/>
    </source>
</evidence>
<dbReference type="InterPro" id="IPR016181">
    <property type="entry name" value="Acyl_CoA_acyltransferase"/>
</dbReference>
<accession>A0A011UXU4</accession>
<comment type="caution">
    <text evidence="4">The sequence shown here is derived from an EMBL/GenBank/DDBJ whole genome shotgun (WGS) entry which is preliminary data.</text>
</comment>
<dbReference type="RefSeq" id="WP_037290129.1">
    <property type="nucleotide sequence ID" value="NZ_JEOB01000004.1"/>
</dbReference>
<keyword evidence="5" id="KW-1185">Reference proteome</keyword>
<dbReference type="AlphaFoldDB" id="A0A011UXU4"/>
<dbReference type="PANTHER" id="PTHR43800:SF1">
    <property type="entry name" value="PEPTIDYL-LYSINE N-ACETYLTRANSFERASE YJAB"/>
    <property type="match status" value="1"/>
</dbReference>